<reference evidence="1 2" key="1">
    <citation type="journal article" date="2008" name="Nature">
        <title>The genome of Laccaria bicolor provides insights into mycorrhizal symbiosis.</title>
        <authorList>
            <person name="Martin F."/>
            <person name="Aerts A."/>
            <person name="Ahren D."/>
            <person name="Brun A."/>
            <person name="Danchin E.G.J."/>
            <person name="Duchaussoy F."/>
            <person name="Gibon J."/>
            <person name="Kohler A."/>
            <person name="Lindquist E."/>
            <person name="Pereda V."/>
            <person name="Salamov A."/>
            <person name="Shapiro H.J."/>
            <person name="Wuyts J."/>
            <person name="Blaudez D."/>
            <person name="Buee M."/>
            <person name="Brokstein P."/>
            <person name="Canbaeck B."/>
            <person name="Cohen D."/>
            <person name="Courty P.E."/>
            <person name="Coutinho P.M."/>
            <person name="Delaruelle C."/>
            <person name="Detter J.C."/>
            <person name="Deveau A."/>
            <person name="DiFazio S."/>
            <person name="Duplessis S."/>
            <person name="Fraissinet-Tachet L."/>
            <person name="Lucic E."/>
            <person name="Frey-Klett P."/>
            <person name="Fourrey C."/>
            <person name="Feussner I."/>
            <person name="Gay G."/>
            <person name="Grimwood J."/>
            <person name="Hoegger P.J."/>
            <person name="Jain P."/>
            <person name="Kilaru S."/>
            <person name="Labbe J."/>
            <person name="Lin Y.C."/>
            <person name="Legue V."/>
            <person name="Le Tacon F."/>
            <person name="Marmeisse R."/>
            <person name="Melayah D."/>
            <person name="Montanini B."/>
            <person name="Muratet M."/>
            <person name="Nehls U."/>
            <person name="Niculita-Hirzel H."/>
            <person name="Oudot-Le Secq M.P."/>
            <person name="Peter M."/>
            <person name="Quesneville H."/>
            <person name="Rajashekar B."/>
            <person name="Reich M."/>
            <person name="Rouhier N."/>
            <person name="Schmutz J."/>
            <person name="Yin T."/>
            <person name="Chalot M."/>
            <person name="Henrissat B."/>
            <person name="Kuees U."/>
            <person name="Lucas S."/>
            <person name="Van de Peer Y."/>
            <person name="Podila G.K."/>
            <person name="Polle A."/>
            <person name="Pukkila P.J."/>
            <person name="Richardson P.M."/>
            <person name="Rouze P."/>
            <person name="Sanders I.R."/>
            <person name="Stajich J.E."/>
            <person name="Tunlid A."/>
            <person name="Tuskan G."/>
            <person name="Grigoriev I.V."/>
        </authorList>
    </citation>
    <scope>NUCLEOTIDE SEQUENCE [LARGE SCALE GENOMIC DNA]</scope>
    <source>
        <strain evidence="2">S238N-H82 / ATCC MYA-4686</strain>
    </source>
</reference>
<proteinExistence type="predicted"/>
<evidence type="ECO:0000313" key="1">
    <source>
        <dbReference type="EMBL" id="EDR12692.1"/>
    </source>
</evidence>
<organism evidence="2">
    <name type="scientific">Laccaria bicolor (strain S238N-H82 / ATCC MYA-4686)</name>
    <name type="common">Bicoloured deceiver</name>
    <name type="synonym">Laccaria laccata var. bicolor</name>
    <dbReference type="NCBI Taxonomy" id="486041"/>
    <lineage>
        <taxon>Eukaryota</taxon>
        <taxon>Fungi</taxon>
        <taxon>Dikarya</taxon>
        <taxon>Basidiomycota</taxon>
        <taxon>Agaricomycotina</taxon>
        <taxon>Agaricomycetes</taxon>
        <taxon>Agaricomycetidae</taxon>
        <taxon>Agaricales</taxon>
        <taxon>Agaricineae</taxon>
        <taxon>Hydnangiaceae</taxon>
        <taxon>Laccaria</taxon>
    </lineage>
</organism>
<keyword evidence="2" id="KW-1185">Reference proteome</keyword>
<name>B0CZW9_LACBS</name>
<dbReference type="KEGG" id="lbc:LACBIDRAFT_311392"/>
<gene>
    <name evidence="1" type="ORF">LACBIDRAFT_311392</name>
</gene>
<dbReference type="EMBL" id="DS547094">
    <property type="protein sequence ID" value="EDR12692.1"/>
    <property type="molecule type" value="Genomic_DNA"/>
</dbReference>
<dbReference type="RefSeq" id="XP_001876956.1">
    <property type="nucleotide sequence ID" value="XM_001876921.1"/>
</dbReference>
<accession>B0CZW9</accession>
<protein>
    <submittedName>
        <fullName evidence="1">Predicted protein</fullName>
    </submittedName>
</protein>
<dbReference type="GeneID" id="6072783"/>
<dbReference type="InParanoid" id="B0CZW9"/>
<dbReference type="Proteomes" id="UP000001194">
    <property type="component" value="Unassembled WGS sequence"/>
</dbReference>
<dbReference type="AlphaFoldDB" id="B0CZW9"/>
<dbReference type="HOGENOM" id="CLU_2886188_0_0_1"/>
<evidence type="ECO:0000313" key="2">
    <source>
        <dbReference type="Proteomes" id="UP000001194"/>
    </source>
</evidence>
<sequence>MPRNNGFPCLRYLYLRCGRFIEAWSTLECPATTVALPVVTRVLNRAYIYLLHVHTYITIIHLL</sequence>